<dbReference type="SUPFAM" id="SSF48726">
    <property type="entry name" value="Immunoglobulin"/>
    <property type="match status" value="1"/>
</dbReference>
<dbReference type="InterPro" id="IPR013098">
    <property type="entry name" value="Ig_I-set"/>
</dbReference>
<dbReference type="Gene3D" id="2.60.40.10">
    <property type="entry name" value="Immunoglobulins"/>
    <property type="match status" value="1"/>
</dbReference>
<reference evidence="4 5" key="2">
    <citation type="submission" date="2018-11" db="EMBL/GenBank/DDBJ databases">
        <authorList>
            <consortium name="Pathogen Informatics"/>
        </authorList>
    </citation>
    <scope>NUCLEOTIDE SEQUENCE [LARGE SCALE GENOMIC DNA]</scope>
</reference>
<dbReference type="PANTHER" id="PTHR44170">
    <property type="entry name" value="PROTEIN SIDEKICK"/>
    <property type="match status" value="1"/>
</dbReference>
<organism evidence="6">
    <name type="scientific">Onchocerca flexuosa</name>
    <dbReference type="NCBI Taxonomy" id="387005"/>
    <lineage>
        <taxon>Eukaryota</taxon>
        <taxon>Metazoa</taxon>
        <taxon>Ecdysozoa</taxon>
        <taxon>Nematoda</taxon>
        <taxon>Chromadorea</taxon>
        <taxon>Rhabditida</taxon>
        <taxon>Spirurina</taxon>
        <taxon>Spiruromorpha</taxon>
        <taxon>Filarioidea</taxon>
        <taxon>Onchocercidae</taxon>
        <taxon>Onchocerca</taxon>
    </lineage>
</organism>
<dbReference type="PANTHER" id="PTHR44170:SF6">
    <property type="entry name" value="CONTACTIN"/>
    <property type="match status" value="1"/>
</dbReference>
<keyword evidence="1" id="KW-0677">Repeat</keyword>
<dbReference type="InterPro" id="IPR003599">
    <property type="entry name" value="Ig_sub"/>
</dbReference>
<evidence type="ECO:0000313" key="6">
    <source>
        <dbReference type="WBParaSite" id="OFLC_0001067401-mRNA-1"/>
    </source>
</evidence>
<dbReference type="STRING" id="387005.A0A183HT62"/>
<feature type="domain" description="Ig-like" evidence="3">
    <location>
        <begin position="6"/>
        <end position="87"/>
    </location>
</feature>
<dbReference type="GO" id="GO:0098609">
    <property type="term" value="P:cell-cell adhesion"/>
    <property type="evidence" value="ECO:0007669"/>
    <property type="project" value="TreeGrafter"/>
</dbReference>
<dbReference type="EMBL" id="UZAJ01014467">
    <property type="protein sequence ID" value="VDO70408.1"/>
    <property type="molecule type" value="Genomic_DNA"/>
</dbReference>
<sequence>MLQPAPEITSVRNESVARGSSAFLHCRTQNFHADIQWLRNDAVIGNTAKTRLFPNGTLMISDVNMQDAGIYHCRVQTSGGRAEAAMYLRVLEVPKVQVTPKQLYFVHGQSFNVSCSVDGKYSSEFSQ</sequence>
<dbReference type="AlphaFoldDB" id="A0A183HT62"/>
<dbReference type="InterPro" id="IPR007110">
    <property type="entry name" value="Ig-like_dom"/>
</dbReference>
<evidence type="ECO:0000313" key="4">
    <source>
        <dbReference type="EMBL" id="VDO70408.1"/>
    </source>
</evidence>
<accession>A0A183HT62</accession>
<dbReference type="PROSITE" id="PS50835">
    <property type="entry name" value="IG_LIKE"/>
    <property type="match status" value="1"/>
</dbReference>
<dbReference type="Pfam" id="PF07679">
    <property type="entry name" value="I-set"/>
    <property type="match status" value="1"/>
</dbReference>
<evidence type="ECO:0000313" key="5">
    <source>
        <dbReference type="Proteomes" id="UP000267606"/>
    </source>
</evidence>
<evidence type="ECO:0000256" key="2">
    <source>
        <dbReference type="ARBA" id="ARBA00023157"/>
    </source>
</evidence>
<evidence type="ECO:0000256" key="1">
    <source>
        <dbReference type="ARBA" id="ARBA00022737"/>
    </source>
</evidence>
<name>A0A183HT62_9BILA</name>
<evidence type="ECO:0000259" key="3">
    <source>
        <dbReference type="PROSITE" id="PS50835"/>
    </source>
</evidence>
<keyword evidence="5" id="KW-1185">Reference proteome</keyword>
<keyword evidence="2" id="KW-1015">Disulfide bond</keyword>
<gene>
    <name evidence="4" type="ORF">OFLC_LOCUS10673</name>
</gene>
<dbReference type="Proteomes" id="UP000267606">
    <property type="component" value="Unassembled WGS sequence"/>
</dbReference>
<dbReference type="GO" id="GO:0016020">
    <property type="term" value="C:membrane"/>
    <property type="evidence" value="ECO:0007669"/>
    <property type="project" value="UniProtKB-SubCell"/>
</dbReference>
<dbReference type="WBParaSite" id="OFLC_0001067401-mRNA-1">
    <property type="protein sequence ID" value="OFLC_0001067401-mRNA-1"/>
    <property type="gene ID" value="OFLC_0001067401"/>
</dbReference>
<dbReference type="SMART" id="SM00409">
    <property type="entry name" value="IG"/>
    <property type="match status" value="1"/>
</dbReference>
<dbReference type="InterPro" id="IPR003598">
    <property type="entry name" value="Ig_sub2"/>
</dbReference>
<dbReference type="InterPro" id="IPR036179">
    <property type="entry name" value="Ig-like_dom_sf"/>
</dbReference>
<reference evidence="6" key="1">
    <citation type="submission" date="2016-06" db="UniProtKB">
        <authorList>
            <consortium name="WormBaseParasite"/>
        </authorList>
    </citation>
    <scope>IDENTIFICATION</scope>
</reference>
<dbReference type="InterPro" id="IPR013783">
    <property type="entry name" value="Ig-like_fold"/>
</dbReference>
<protein>
    <submittedName>
        <fullName evidence="6">Ig-like domain-containing protein</fullName>
    </submittedName>
</protein>
<dbReference type="SMART" id="SM00408">
    <property type="entry name" value="IGc2"/>
    <property type="match status" value="1"/>
</dbReference>
<proteinExistence type="predicted"/>